<dbReference type="OrthoDB" id="9813641at2"/>
<sequence>MDNQKNILKSSFALALLFGLGISQAKEWVQSYVADLNSDSWQSSKWGFSKDSIENKPGKGYSTWNVNMTCVCGIDLDHGNCYAYLDHYGFYDYEQNFWSVVSKDALKAGNALNLNDSSAFKDESRNILLETYVYSNKLDAENDTNYFVYKKDSSYYALCQYVTVYDTVVYRWGETDYIPGFFAHQCIFQDDGTPTFSKIPAFSGVLPEARKIEGPTGFANPVRKPTRVNAPRKPYLVNGQSASGLTAKGVRVEGDRIYRH</sequence>
<dbReference type="AlphaFoldDB" id="C9RKN8"/>
<reference evidence="3" key="3">
    <citation type="submission" date="2010-08" db="EMBL/GenBank/DDBJ databases">
        <authorList>
            <person name="Durkin A.S."/>
            <person name="Nelson K.E."/>
            <person name="Morrison M."/>
            <person name="Forsberg C.W."/>
            <person name="Wilson D.B."/>
            <person name="Russell J.B."/>
            <person name="Cann I.K.O."/>
            <person name="Mackie R.I."/>
            <person name="White B.A."/>
        </authorList>
    </citation>
    <scope>NUCLEOTIDE SEQUENCE</scope>
    <source>
        <strain evidence="3">S85</strain>
    </source>
</reference>
<keyword evidence="5" id="KW-1185">Reference proteome</keyword>
<dbReference type="STRING" id="59374.FSU_0768"/>
<dbReference type="KEGG" id="fsu:Fisuc_0354"/>
<protein>
    <submittedName>
        <fullName evidence="3">Uncharacterized protein</fullName>
    </submittedName>
</protein>
<organism evidence="3 4">
    <name type="scientific">Fibrobacter succinogenes (strain ATCC 19169 / S85)</name>
    <dbReference type="NCBI Taxonomy" id="59374"/>
    <lineage>
        <taxon>Bacteria</taxon>
        <taxon>Pseudomonadati</taxon>
        <taxon>Fibrobacterota</taxon>
        <taxon>Fibrobacteria</taxon>
        <taxon>Fibrobacterales</taxon>
        <taxon>Fibrobacteraceae</taxon>
        <taxon>Fibrobacter</taxon>
    </lineage>
</organism>
<accession>C9RKN8</accession>
<reference evidence="2 5" key="1">
    <citation type="submission" date="2009-10" db="EMBL/GenBank/DDBJ databases">
        <title>Complete sequence of Fibrobacter succinogenes subsp. succinogenes S85.</title>
        <authorList>
            <consortium name="US DOE Joint Genome Institute"/>
            <person name="Lucas S."/>
            <person name="Copeland A."/>
            <person name="Lapidus A."/>
            <person name="Glavina del Rio T."/>
            <person name="Tice H."/>
            <person name="Bruce D."/>
            <person name="Goodwin L."/>
            <person name="Pitluck S."/>
            <person name="Chertkov O."/>
            <person name="Detter J.C."/>
            <person name="Han C."/>
            <person name="Tapia R."/>
            <person name="Larimer F."/>
            <person name="Land M."/>
            <person name="Hauser L."/>
            <person name="Kyrpides N."/>
            <person name="Mikhailova N."/>
            <person name="Weimer P.J."/>
            <person name="Stevenson D.M."/>
            <person name="Boyum J."/>
            <person name="Brumm P.I."/>
            <person name="Mead D."/>
        </authorList>
    </citation>
    <scope>NUCLEOTIDE SEQUENCE [LARGE SCALE GENOMIC DNA]</scope>
    <source>
        <strain evidence="5">ATCC 19169 / S85</strain>
        <strain evidence="2">S85</strain>
    </source>
</reference>
<feature type="signal peptide" evidence="1">
    <location>
        <begin position="1"/>
        <end position="25"/>
    </location>
</feature>
<evidence type="ECO:0000313" key="5">
    <source>
        <dbReference type="Proteomes" id="UP000001497"/>
    </source>
</evidence>
<gene>
    <name evidence="2" type="ordered locus">Fisuc_0354</name>
    <name evidence="3" type="ordered locus">FSU_0768</name>
</gene>
<reference evidence="4" key="2">
    <citation type="submission" date="2010-08" db="EMBL/GenBank/DDBJ databases">
        <title>Complete sequence of Fibrobacter succinogenes subsp. succinogenes S85.</title>
        <authorList>
            <person name="Durkin A.S."/>
            <person name="Nelson K.E."/>
            <person name="Morrison M."/>
            <person name="Forsberg C.W."/>
            <person name="Wilson D.B."/>
            <person name="Russell J.B."/>
            <person name="Cann I.K.O."/>
            <person name="Mackie R.I."/>
            <person name="White B.A."/>
        </authorList>
    </citation>
    <scope>NUCLEOTIDE SEQUENCE [LARGE SCALE GENOMIC DNA]</scope>
    <source>
        <strain evidence="4">ATCC 19169 / S85</strain>
    </source>
</reference>
<evidence type="ECO:0000313" key="2">
    <source>
        <dbReference type="EMBL" id="ACX73966.1"/>
    </source>
</evidence>
<dbReference type="Proteomes" id="UP000001497">
    <property type="component" value="Chromosome"/>
</dbReference>
<dbReference type="Proteomes" id="UP000000517">
    <property type="component" value="Chromosome"/>
</dbReference>
<keyword evidence="1" id="KW-0732">Signal</keyword>
<dbReference type="EMBL" id="CP002158">
    <property type="protein sequence ID" value="ADL25238.1"/>
    <property type="molecule type" value="Genomic_DNA"/>
</dbReference>
<dbReference type="EMBL" id="CP001792">
    <property type="protein sequence ID" value="ACX73966.1"/>
    <property type="molecule type" value="Genomic_DNA"/>
</dbReference>
<dbReference type="RefSeq" id="WP_012820196.1">
    <property type="nucleotide sequence ID" value="NC_013410.1"/>
</dbReference>
<evidence type="ECO:0000313" key="3">
    <source>
        <dbReference type="EMBL" id="ADL25238.1"/>
    </source>
</evidence>
<dbReference type="HOGENOM" id="CLU_1052712_0_0_0"/>
<name>C9RKN8_FIBSS</name>
<feature type="chain" id="PRO_5003000202" evidence="1">
    <location>
        <begin position="26"/>
        <end position="260"/>
    </location>
</feature>
<evidence type="ECO:0000256" key="1">
    <source>
        <dbReference type="SAM" id="SignalP"/>
    </source>
</evidence>
<evidence type="ECO:0000313" key="4">
    <source>
        <dbReference type="Proteomes" id="UP000000517"/>
    </source>
</evidence>
<dbReference type="KEGG" id="fsc:FSU_0768"/>
<proteinExistence type="predicted"/>